<evidence type="ECO:0000313" key="2">
    <source>
        <dbReference type="Proteomes" id="UP000509302"/>
    </source>
</evidence>
<protein>
    <submittedName>
        <fullName evidence="1">Uncharacterized protein</fullName>
    </submittedName>
</protein>
<dbReference type="EMBL" id="CP058595">
    <property type="protein sequence ID" value="QLG46480.1"/>
    <property type="molecule type" value="Genomic_DNA"/>
</dbReference>
<organism evidence="1 2">
    <name type="scientific">Costertonia aggregata</name>
    <dbReference type="NCBI Taxonomy" id="343403"/>
    <lineage>
        <taxon>Bacteria</taxon>
        <taxon>Pseudomonadati</taxon>
        <taxon>Bacteroidota</taxon>
        <taxon>Flavobacteriia</taxon>
        <taxon>Flavobacteriales</taxon>
        <taxon>Flavobacteriaceae</taxon>
        <taxon>Costertonia</taxon>
    </lineage>
</organism>
<accession>A0A7H9ASQ9</accession>
<reference evidence="1 2" key="1">
    <citation type="journal article" date="2006" name="Int. J. Syst. Evol. Microbiol.">
        <title>Costertonia aggregata gen. nov., sp. nov., a mesophilic marine bacterium of the family Flavobacteriaceae, isolated from a mature biofilm.</title>
        <authorList>
            <person name="Kwon K.K."/>
            <person name="Lee Y.K."/>
            <person name="Lee H.K."/>
        </authorList>
    </citation>
    <scope>NUCLEOTIDE SEQUENCE [LARGE SCALE GENOMIC DNA]</scope>
    <source>
        <strain evidence="1 2">KCCM 42265</strain>
    </source>
</reference>
<keyword evidence="2" id="KW-1185">Reference proteome</keyword>
<name>A0A7H9ASQ9_9FLAO</name>
<evidence type="ECO:0000313" key="1">
    <source>
        <dbReference type="EMBL" id="QLG46480.1"/>
    </source>
</evidence>
<gene>
    <name evidence="1" type="ORF">HYG79_14370</name>
</gene>
<proteinExistence type="predicted"/>
<dbReference type="KEGG" id="cagg:HYG79_14370"/>
<dbReference type="AlphaFoldDB" id="A0A7H9ASQ9"/>
<sequence length="110" mass="12840">MATYQNLESGQKINIKLQEGSVRKKIKRLKKRLKGIRRRFRENYPIYPCQKFNEKRSLDIQLMRVGSSFASLESTVSELPTNDAKEIEELSLRIQILDEKENALLEGNNN</sequence>
<dbReference type="Proteomes" id="UP000509302">
    <property type="component" value="Chromosome"/>
</dbReference>
<dbReference type="RefSeq" id="WP_179242759.1">
    <property type="nucleotide sequence ID" value="NZ_CP058595.1"/>
</dbReference>